<dbReference type="Gene3D" id="3.40.1440.10">
    <property type="entry name" value="GIY-YIG endonuclease"/>
    <property type="match status" value="1"/>
</dbReference>
<sequence length="213" mass="25452">MVIGLVQIECWDWLLIDISRITKDYNRLLNRSETSINYYYDREVLTEYQKYFGRLVLSFHKNGAYVTLGGNRLDDFIVKEILAHSFTNDKFPGYDKVNVSWKDLSRLLENKEWKSVLENQKGIYLLSDTLTGKKYVGAAYGEARLLGRWRDYIKNGHGGNKKLKPFLFDYIKENFRFTILEIFKNSTNDDHVIERERWWMNVLQTRREFGYNE</sequence>
<reference evidence="2 3" key="1">
    <citation type="journal article" date="2017" name="Int. J. Syst. Evol. Microbiol.">
        <title>Arachidicoccus ginsenosidivorans sp. nov., with ginsenoside-converting activity isolated from ginseng cultivating soil.</title>
        <authorList>
            <person name="Siddiqi M.Z."/>
            <person name="Aslam Z."/>
            <person name="Im W.T."/>
        </authorList>
    </citation>
    <scope>NUCLEOTIDE SEQUENCE [LARGE SCALE GENOMIC DNA]</scope>
    <source>
        <strain evidence="2 3">Gsoil 809</strain>
    </source>
</reference>
<dbReference type="Proteomes" id="UP000321291">
    <property type="component" value="Chromosome"/>
</dbReference>
<evidence type="ECO:0000259" key="1">
    <source>
        <dbReference type="PROSITE" id="PS50164"/>
    </source>
</evidence>
<dbReference type="CDD" id="cd10446">
    <property type="entry name" value="GIY-YIG_unchar_1"/>
    <property type="match status" value="1"/>
</dbReference>
<dbReference type="EMBL" id="CP042434">
    <property type="protein sequence ID" value="QEC73996.1"/>
    <property type="molecule type" value="Genomic_DNA"/>
</dbReference>
<dbReference type="KEGG" id="agi:FSB73_22330"/>
<feature type="domain" description="GIY-YIG" evidence="1">
    <location>
        <begin position="119"/>
        <end position="209"/>
    </location>
</feature>
<dbReference type="Pfam" id="PF01541">
    <property type="entry name" value="GIY-YIG"/>
    <property type="match status" value="1"/>
</dbReference>
<keyword evidence="3" id="KW-1185">Reference proteome</keyword>
<organism evidence="2 3">
    <name type="scientific">Arachidicoccus ginsenosidivorans</name>
    <dbReference type="NCBI Taxonomy" id="496057"/>
    <lineage>
        <taxon>Bacteria</taxon>
        <taxon>Pseudomonadati</taxon>
        <taxon>Bacteroidota</taxon>
        <taxon>Chitinophagia</taxon>
        <taxon>Chitinophagales</taxon>
        <taxon>Chitinophagaceae</taxon>
        <taxon>Arachidicoccus</taxon>
    </lineage>
</organism>
<accession>A0A5B8VTA6</accession>
<dbReference type="InterPro" id="IPR035901">
    <property type="entry name" value="GIY-YIG_endonuc_sf"/>
</dbReference>
<dbReference type="AlphaFoldDB" id="A0A5B8VTA6"/>
<proteinExistence type="predicted"/>
<dbReference type="SUPFAM" id="SSF82771">
    <property type="entry name" value="GIY-YIG endonuclease"/>
    <property type="match status" value="1"/>
</dbReference>
<dbReference type="PROSITE" id="PS50164">
    <property type="entry name" value="GIY_YIG"/>
    <property type="match status" value="1"/>
</dbReference>
<dbReference type="InterPro" id="IPR000305">
    <property type="entry name" value="GIY-YIG_endonuc"/>
</dbReference>
<protein>
    <submittedName>
        <fullName evidence="2">GIY-YIG nuclease family protein</fullName>
    </submittedName>
</protein>
<name>A0A5B8VTA6_9BACT</name>
<evidence type="ECO:0000313" key="2">
    <source>
        <dbReference type="EMBL" id="QEC73996.1"/>
    </source>
</evidence>
<evidence type="ECO:0000313" key="3">
    <source>
        <dbReference type="Proteomes" id="UP000321291"/>
    </source>
</evidence>
<gene>
    <name evidence="2" type="ORF">FSB73_22330</name>
</gene>